<comment type="caution">
    <text evidence="2">The sequence shown here is derived from an EMBL/GenBank/DDBJ whole genome shotgun (WGS) entry which is preliminary data.</text>
</comment>
<organism evidence="2 3">
    <name type="scientific">Dyadobacter fanqingshengii</name>
    <dbReference type="NCBI Taxonomy" id="2906443"/>
    <lineage>
        <taxon>Bacteria</taxon>
        <taxon>Pseudomonadati</taxon>
        <taxon>Bacteroidota</taxon>
        <taxon>Cytophagia</taxon>
        <taxon>Cytophagales</taxon>
        <taxon>Spirosomataceae</taxon>
        <taxon>Dyadobacter</taxon>
    </lineage>
</organism>
<sequence>MSAGLLRKCCIFYLLLPNLLFGIGWFRQPYSALLTIGFGYLLYLEFKKEDHTSSLTVNSLGFLSIFSIACVFFCGIDGFSKPSFDWLAHNTKFYDLFQNDWPIYFPEVDRYACYYYGYYLVPAFASKIYGQLLPSVLVFWTFLGFFLGFAWMLLLVGQSRFMLVIFLLMRGVGQLVFSAFNLLNLSQIHAPIFNPAIRSVFEQSAFAPNQIIPSLIGSGILLYDFMYREKIDETFFAVILVFIWGVFPALSLLAVCGALFIHKYILNDGWRAIDRRMVVVSYIIPGLVFLPIFTYFLSSQTLAIQGFLWEFEFAEHVLLSYAAGLLIDFTVFYIVIISLNRIFQIFPTWFIHTIFGLLFALSTYRMGIYNDLFFRGSIPLCIILFIGILKGFETGIRTRQFPKQKSFYIASSLLLFLIISLIFVKSNLLRENKIASRITGQKGHYRTFGYTDYPNIYQALLRGYKDPVGAKQYLGASDSVYERYLSRRHH</sequence>
<feature type="transmembrane region" description="Helical" evidence="1">
    <location>
        <begin position="55"/>
        <end position="79"/>
    </location>
</feature>
<dbReference type="EMBL" id="JAJTTA010000001">
    <property type="protein sequence ID" value="MCF0038723.1"/>
    <property type="molecule type" value="Genomic_DNA"/>
</dbReference>
<protein>
    <submittedName>
        <fullName evidence="2">Uncharacterized protein</fullName>
    </submittedName>
</protein>
<evidence type="ECO:0000313" key="2">
    <source>
        <dbReference type="EMBL" id="MCF0038723.1"/>
    </source>
</evidence>
<feature type="transmembrane region" description="Helical" evidence="1">
    <location>
        <begin position="407"/>
        <end position="424"/>
    </location>
</feature>
<proteinExistence type="predicted"/>
<keyword evidence="1" id="KW-0472">Membrane</keyword>
<evidence type="ECO:0000256" key="1">
    <source>
        <dbReference type="SAM" id="Phobius"/>
    </source>
</evidence>
<keyword evidence="3" id="KW-1185">Reference proteome</keyword>
<dbReference type="Proteomes" id="UP001139700">
    <property type="component" value="Unassembled WGS sequence"/>
</dbReference>
<feature type="transmembrane region" description="Helical" evidence="1">
    <location>
        <begin position="342"/>
        <end position="360"/>
    </location>
</feature>
<accession>A0A9X1P7P6</accession>
<dbReference type="AlphaFoldDB" id="A0A9X1P7P6"/>
<feature type="transmembrane region" description="Helical" evidence="1">
    <location>
        <begin position="277"/>
        <end position="297"/>
    </location>
</feature>
<keyword evidence="1" id="KW-1133">Transmembrane helix</keyword>
<reference evidence="2" key="1">
    <citation type="submission" date="2021-12" db="EMBL/GenBank/DDBJ databases">
        <title>Novel species in genus Dyadobacter.</title>
        <authorList>
            <person name="Ma C."/>
        </authorList>
    </citation>
    <scope>NUCLEOTIDE SEQUENCE</scope>
    <source>
        <strain evidence="2">CY399</strain>
    </source>
</reference>
<feature type="transmembrane region" description="Helical" evidence="1">
    <location>
        <begin position="318"/>
        <end position="336"/>
    </location>
</feature>
<evidence type="ECO:0000313" key="3">
    <source>
        <dbReference type="Proteomes" id="UP001139700"/>
    </source>
</evidence>
<feature type="transmembrane region" description="Helical" evidence="1">
    <location>
        <begin position="235"/>
        <end position="265"/>
    </location>
</feature>
<feature type="transmembrane region" description="Helical" evidence="1">
    <location>
        <begin position="25"/>
        <end position="43"/>
    </location>
</feature>
<feature type="transmembrane region" description="Helical" evidence="1">
    <location>
        <begin position="163"/>
        <end position="185"/>
    </location>
</feature>
<keyword evidence="1" id="KW-0812">Transmembrane</keyword>
<feature type="transmembrane region" description="Helical" evidence="1">
    <location>
        <begin position="372"/>
        <end position="392"/>
    </location>
</feature>
<feature type="transmembrane region" description="Helical" evidence="1">
    <location>
        <begin position="137"/>
        <end position="156"/>
    </location>
</feature>
<dbReference type="RefSeq" id="WP_234611235.1">
    <property type="nucleotide sequence ID" value="NZ_CP098806.1"/>
</dbReference>
<name>A0A9X1P7P6_9BACT</name>
<gene>
    <name evidence="2" type="ORF">LXM24_01410</name>
</gene>